<dbReference type="InterPro" id="IPR020845">
    <property type="entry name" value="AMP-binding_CS"/>
</dbReference>
<dbReference type="Gene3D" id="3.30.300.30">
    <property type="match status" value="1"/>
</dbReference>
<evidence type="ECO:0000313" key="3">
    <source>
        <dbReference type="EMBL" id="MEZ8082894.1"/>
    </source>
</evidence>
<dbReference type="PANTHER" id="PTHR43767:SF1">
    <property type="entry name" value="NONRIBOSOMAL PEPTIDE SYNTHASE PES1 (EUROFUNG)-RELATED"/>
    <property type="match status" value="1"/>
</dbReference>
<dbReference type="InterPro" id="IPR050237">
    <property type="entry name" value="ATP-dep_AMP-bd_enzyme"/>
</dbReference>
<sequence length="546" mass="59843">MNIENGGETLQWPLAGRQKAYFEAGYLRPKTLGDWLTTWSEQFENRTAIVDKTERYTFSRLDEQATQLAFGFLNAGLKPGDKVIVQLPNCICFVTALFAMFRIGVIPVLAMPTQRENDIAALCEQCNPSAYLVPEKFLGFNYVAMAEKIKSAFSSIKTLFVDGVSEKHSALSLLNCSPTALPNINPFELALLLLSGGTTGTPKLIPRTHSDYAFNFIESSKVCEFSSSTVYLAALPAAHNFPLGCPGIFGTLHVGGKVVMSRTPGSDEAFTLIEQEKVTTTALVPPLLKLWLSSREWDKTNIDTLSLVQVGGAKLDVETAKRVAPELGSELQQVFGMAEGLLCYTRRSDPLDTVLKTQGCPMSCADEIKLVDGDGLQVADGEAGELLTRGPYTIRGYFNADSHNAIAFTHDGFYKSGDIVRKTPEGNYVVEGRVKEQINRAGEKIAVSEIEPLLNLFEPIKESVIVAIPDDQLGERSCVFVTSANNEVLPTLNDLRTYLRGLGVPRYKQPDQLEITTHWPLTSVGKIDKKALVAIAQSNMLKSQKS</sequence>
<dbReference type="PANTHER" id="PTHR43767">
    <property type="entry name" value="LONG-CHAIN-FATTY-ACID--COA LIGASE"/>
    <property type="match status" value="1"/>
</dbReference>
<feature type="domain" description="AMP-binding enzyme C-terminal" evidence="2">
    <location>
        <begin position="449"/>
        <end position="526"/>
    </location>
</feature>
<gene>
    <name evidence="3" type="ORF">ACED35_17390</name>
</gene>
<dbReference type="EMBL" id="JBGONM010000046">
    <property type="protein sequence ID" value="MEZ8082894.1"/>
    <property type="molecule type" value="Genomic_DNA"/>
</dbReference>
<evidence type="ECO:0000313" key="4">
    <source>
        <dbReference type="Proteomes" id="UP001569154"/>
    </source>
</evidence>
<dbReference type="Pfam" id="PF13193">
    <property type="entry name" value="AMP-binding_C"/>
    <property type="match status" value="1"/>
</dbReference>
<dbReference type="InterPro" id="IPR000873">
    <property type="entry name" value="AMP-dep_synth/lig_dom"/>
</dbReference>
<dbReference type="PROSITE" id="PS00455">
    <property type="entry name" value="AMP_BINDING"/>
    <property type="match status" value="1"/>
</dbReference>
<evidence type="ECO:0000259" key="2">
    <source>
        <dbReference type="Pfam" id="PF13193"/>
    </source>
</evidence>
<dbReference type="InterPro" id="IPR025110">
    <property type="entry name" value="AMP-bd_C"/>
</dbReference>
<proteinExistence type="predicted"/>
<dbReference type="InterPro" id="IPR045851">
    <property type="entry name" value="AMP-bd_C_sf"/>
</dbReference>
<name>A0ABV4L5A7_9GAMM</name>
<evidence type="ECO:0000259" key="1">
    <source>
        <dbReference type="Pfam" id="PF00501"/>
    </source>
</evidence>
<organism evidence="3 4">
    <name type="scientific">Enterovibrio norvegicus</name>
    <dbReference type="NCBI Taxonomy" id="188144"/>
    <lineage>
        <taxon>Bacteria</taxon>
        <taxon>Pseudomonadati</taxon>
        <taxon>Pseudomonadota</taxon>
        <taxon>Gammaproteobacteria</taxon>
        <taxon>Vibrionales</taxon>
        <taxon>Vibrionaceae</taxon>
        <taxon>Enterovibrio</taxon>
    </lineage>
</organism>
<dbReference type="Gene3D" id="2.30.38.10">
    <property type="entry name" value="Luciferase, Domain 3"/>
    <property type="match status" value="1"/>
</dbReference>
<feature type="domain" description="AMP-dependent synthetase/ligase" evidence="1">
    <location>
        <begin position="38"/>
        <end position="398"/>
    </location>
</feature>
<reference evidence="3 4" key="1">
    <citation type="submission" date="2024-06" db="EMBL/GenBank/DDBJ databases">
        <authorList>
            <person name="Steensen K."/>
            <person name="Seneca J."/>
            <person name="Bartlau N."/>
            <person name="Yu A.X."/>
            <person name="Polz M.F."/>
        </authorList>
    </citation>
    <scope>NUCLEOTIDE SEQUENCE [LARGE SCALE GENOMIC DNA]</scope>
    <source>
        <strain evidence="3 4">1F260</strain>
    </source>
</reference>
<comment type="caution">
    <text evidence="3">The sequence shown here is derived from an EMBL/GenBank/DDBJ whole genome shotgun (WGS) entry which is preliminary data.</text>
</comment>
<dbReference type="Pfam" id="PF00501">
    <property type="entry name" value="AMP-binding"/>
    <property type="match status" value="1"/>
</dbReference>
<dbReference type="RefSeq" id="WP_017013622.1">
    <property type="nucleotide sequence ID" value="NZ_AJYG02000047.1"/>
</dbReference>
<dbReference type="Proteomes" id="UP001569154">
    <property type="component" value="Unassembled WGS sequence"/>
</dbReference>
<dbReference type="Gene3D" id="3.40.50.980">
    <property type="match status" value="2"/>
</dbReference>
<keyword evidence="4" id="KW-1185">Reference proteome</keyword>
<protein>
    <submittedName>
        <fullName evidence="3">(2,3-dihydroxybenzoyl)adenylate synthase</fullName>
    </submittedName>
</protein>
<dbReference type="SUPFAM" id="SSF56801">
    <property type="entry name" value="Acetyl-CoA synthetase-like"/>
    <property type="match status" value="1"/>
</dbReference>
<accession>A0ABV4L5A7</accession>